<feature type="compositionally biased region" description="Low complexity" evidence="12">
    <location>
        <begin position="212"/>
        <end position="227"/>
    </location>
</feature>
<feature type="compositionally biased region" description="Polar residues" evidence="12">
    <location>
        <begin position="680"/>
        <end position="700"/>
    </location>
</feature>
<keyword evidence="6" id="KW-0418">Kinase</keyword>
<dbReference type="GO" id="GO:0004712">
    <property type="term" value="F:protein serine/threonine/tyrosine kinase activity"/>
    <property type="evidence" value="ECO:0007669"/>
    <property type="project" value="UniProtKB-EC"/>
</dbReference>
<evidence type="ECO:0000313" key="15">
    <source>
        <dbReference type="Proteomes" id="UP000293360"/>
    </source>
</evidence>
<dbReference type="PROSITE" id="PS00108">
    <property type="entry name" value="PROTEIN_KINASE_ST"/>
    <property type="match status" value="1"/>
</dbReference>
<feature type="compositionally biased region" description="Basic and acidic residues" evidence="12">
    <location>
        <begin position="357"/>
        <end position="373"/>
    </location>
</feature>
<comment type="similarity">
    <text evidence="1">Belongs to the protein kinase superfamily. CMGC Ser/Thr protein kinase family. MNB/DYRK subfamily.</text>
</comment>
<dbReference type="STRING" id="155417.A0A4Q4TD52"/>
<evidence type="ECO:0000256" key="11">
    <source>
        <dbReference type="PROSITE-ProRule" id="PRU10141"/>
    </source>
</evidence>
<dbReference type="SMART" id="SM00220">
    <property type="entry name" value="S_TKc"/>
    <property type="match status" value="1"/>
</dbReference>
<dbReference type="GO" id="GO:0005524">
    <property type="term" value="F:ATP binding"/>
    <property type="evidence" value="ECO:0007669"/>
    <property type="project" value="UniProtKB-UniRule"/>
</dbReference>
<name>A0A4Q4TD52_9PEZI</name>
<keyword evidence="5 11" id="KW-0547">Nucleotide-binding</keyword>
<evidence type="ECO:0000256" key="4">
    <source>
        <dbReference type="ARBA" id="ARBA00022679"/>
    </source>
</evidence>
<sequence length="1309" mass="141507">MLHASSSNNHSLFSFGRNGSSSGIGDSASSFEFLPSVNFDDLHSSLESASTEFKLTQFPLPTGQGSILGQDLATDSMSGQQSTVTHNVGTTRASAKSNPASHTAARSTRTGSVLRRPSISSRKPSVESDVAVSANMDPPTAPPAMRPRRQGQYPPVSNSNIAKAPRKSIGPGVIDGGDYGSRGPQKRRPSASSNVNDRAGDESFRASVEFLSGSTGESTGTLTTSRSTKARSVQPPPRISANFCAGSGSNSTLTAEQHRASNVFSKSPKGKGSTTPSARRMSVMPGSHGAHATGLGARTISPTDAQRMKRSLQRAFIQGGANSSRLPAPKSMNIHNAPPTEEEEDVPPVPAIPKAYESPRDAPTEISFLDKIKSSHGASTTSLNSDSTGTLSNTSALEPAAKVQRKASARKKLSRRTLGGPSADAEQLDNANPAKNDLPPLRLPPINLGPLSTPTAARIAALQDHGNDNGTASPLPTRILAKTPTTPMTASKSTFFSRGRPDRDVEKTVRRSTSSHHIARIGNPTPVQPTSSSESLVGTPSKSKTRKQNVSPFLSSSLPKDGDDFGTQLTKAKAKRDVSSTITVDTAAEGRPHQKPSGPRAQKATKSAPKSPPPPGSEMTPEEPQTPSSMSTLRRKLSLSWKRSNSKVSHHAHSLSDKSGGQYTRQESMPPPRLPISAAPSLNSLKASSPSHPTKSSGTYLESKRRKSSASSLTAVAHDKNRSDGLANTKKDVGNSSTVEAASQPRKTSSMQRILRPRPSAASVQQNEAYTAELDKDDLAAEDEMKRLASRRKETEIAARTLDALRKRATCKERVSPHEAIRIASLNIYERGEIIDYNDVYFCGTQNANKVVGDLHSSSPNFGYDDERGDYTIVIGDHLAYRYEVIDVLGKGSFGQVVRCIDHKSGALVAVKIIRNKKRFHQQALVEVNILQKLREWDPKNKHSMVNFTHSFYFRGHLCISTELLDMNLYEFIKSNSFRGFSLKLIRRFTKQMLSSLNLLKQHKVIHCDLKPENILLRHPMHSEIKVIDFGSSCFENEKVYTYIQSRFYRSPEVILGMTYGLPIDMWSVGCILAELYTGVPIFPGENEQEQLACIMEVFGPPEKHLIEKSTRKKLFFDSMGKPRLTVSSKGRRRRPSSKTLQQVLKCDDEPFLDFLSRCLRWDPDRRLKPEDAIRHEFITGQKTSVPAARLPGRESPMKRHNTISAPRPLPEPPSAVKAGSGLRPRDTTTGSPLKPFSGTTGTTGARRASGMNGPGTILGSKRTSGGTNATSSTAPAANSSLPRVAGRSVSAKQDLASAGANVAMSRRA</sequence>
<evidence type="ECO:0000256" key="6">
    <source>
        <dbReference type="ARBA" id="ARBA00022777"/>
    </source>
</evidence>
<feature type="region of interest" description="Disordered" evidence="12">
    <location>
        <begin position="66"/>
        <end position="298"/>
    </location>
</feature>
<feature type="region of interest" description="Disordered" evidence="12">
    <location>
        <begin position="486"/>
        <end position="768"/>
    </location>
</feature>
<accession>A0A4Q4TD52</accession>
<feature type="compositionally biased region" description="Polar residues" evidence="12">
    <location>
        <begin position="247"/>
        <end position="265"/>
    </location>
</feature>
<keyword evidence="4" id="KW-0808">Transferase</keyword>
<evidence type="ECO:0000256" key="12">
    <source>
        <dbReference type="SAM" id="MobiDB-lite"/>
    </source>
</evidence>
<evidence type="ECO:0000256" key="2">
    <source>
        <dbReference type="ARBA" id="ARBA00013203"/>
    </source>
</evidence>
<evidence type="ECO:0000256" key="9">
    <source>
        <dbReference type="ARBA" id="ARBA00049308"/>
    </source>
</evidence>
<dbReference type="SUPFAM" id="SSF56112">
    <property type="entry name" value="Protein kinase-like (PK-like)"/>
    <property type="match status" value="1"/>
</dbReference>
<dbReference type="GO" id="GO:0005737">
    <property type="term" value="C:cytoplasm"/>
    <property type="evidence" value="ECO:0007669"/>
    <property type="project" value="TreeGrafter"/>
</dbReference>
<keyword evidence="3" id="KW-0723">Serine/threonine-protein kinase</keyword>
<dbReference type="OrthoDB" id="9332038at2759"/>
<comment type="catalytic activity">
    <reaction evidence="9">
        <text>L-threonyl-[protein] + ATP = O-phospho-L-threonyl-[protein] + ADP + H(+)</text>
        <dbReference type="Rhea" id="RHEA:46608"/>
        <dbReference type="Rhea" id="RHEA-COMP:11060"/>
        <dbReference type="Rhea" id="RHEA-COMP:11605"/>
        <dbReference type="ChEBI" id="CHEBI:15378"/>
        <dbReference type="ChEBI" id="CHEBI:30013"/>
        <dbReference type="ChEBI" id="CHEBI:30616"/>
        <dbReference type="ChEBI" id="CHEBI:61977"/>
        <dbReference type="ChEBI" id="CHEBI:456216"/>
        <dbReference type="EC" id="2.7.12.1"/>
    </reaction>
</comment>
<feature type="binding site" evidence="11">
    <location>
        <position position="912"/>
    </location>
    <ligand>
        <name>ATP</name>
        <dbReference type="ChEBI" id="CHEBI:30616"/>
    </ligand>
</feature>
<evidence type="ECO:0000256" key="8">
    <source>
        <dbReference type="ARBA" id="ARBA00049003"/>
    </source>
</evidence>
<evidence type="ECO:0000256" key="3">
    <source>
        <dbReference type="ARBA" id="ARBA00022527"/>
    </source>
</evidence>
<feature type="compositionally biased region" description="Low complexity" evidence="12">
    <location>
        <begin position="1264"/>
        <end position="1281"/>
    </location>
</feature>
<dbReference type="PANTHER" id="PTHR24058">
    <property type="entry name" value="DUAL SPECIFICITY PROTEIN KINASE"/>
    <property type="match status" value="1"/>
</dbReference>
<feature type="region of interest" description="Disordered" evidence="12">
    <location>
        <begin position="320"/>
        <end position="444"/>
    </location>
</feature>
<dbReference type="InterPro" id="IPR042521">
    <property type="entry name" value="DYRK"/>
</dbReference>
<feature type="compositionally biased region" description="Polar residues" evidence="12">
    <location>
        <begin position="734"/>
        <end position="752"/>
    </location>
</feature>
<proteinExistence type="inferred from homology"/>
<feature type="region of interest" description="Disordered" evidence="12">
    <location>
        <begin position="1188"/>
        <end position="1309"/>
    </location>
</feature>
<feature type="domain" description="Protein kinase" evidence="13">
    <location>
        <begin position="883"/>
        <end position="1179"/>
    </location>
</feature>
<dbReference type="InterPro" id="IPR000719">
    <property type="entry name" value="Prot_kinase_dom"/>
</dbReference>
<organism evidence="14 15">
    <name type="scientific">Monosporascus ibericus</name>
    <dbReference type="NCBI Taxonomy" id="155417"/>
    <lineage>
        <taxon>Eukaryota</taxon>
        <taxon>Fungi</taxon>
        <taxon>Dikarya</taxon>
        <taxon>Ascomycota</taxon>
        <taxon>Pezizomycotina</taxon>
        <taxon>Sordariomycetes</taxon>
        <taxon>Xylariomycetidae</taxon>
        <taxon>Xylariales</taxon>
        <taxon>Xylariales incertae sedis</taxon>
        <taxon>Monosporascus</taxon>
    </lineage>
</organism>
<feature type="compositionally biased region" description="Polar residues" evidence="12">
    <location>
        <begin position="66"/>
        <end position="111"/>
    </location>
</feature>
<dbReference type="PROSITE" id="PS00107">
    <property type="entry name" value="PROTEIN_KINASE_ATP"/>
    <property type="match status" value="1"/>
</dbReference>
<evidence type="ECO:0000256" key="1">
    <source>
        <dbReference type="ARBA" id="ARBA00008867"/>
    </source>
</evidence>
<evidence type="ECO:0000259" key="13">
    <source>
        <dbReference type="PROSITE" id="PS50011"/>
    </source>
</evidence>
<dbReference type="PANTHER" id="PTHR24058:SF22">
    <property type="entry name" value="DUAL SPECIFICITY TYROSINE-PHOSPHORYLATION-REGULATED KINASE 4"/>
    <property type="match status" value="1"/>
</dbReference>
<evidence type="ECO:0000256" key="7">
    <source>
        <dbReference type="ARBA" id="ARBA00022840"/>
    </source>
</evidence>
<feature type="compositionally biased region" description="Polar residues" evidence="12">
    <location>
        <begin position="376"/>
        <end position="396"/>
    </location>
</feature>
<feature type="compositionally biased region" description="Basic and acidic residues" evidence="12">
    <location>
        <begin position="499"/>
        <end position="509"/>
    </location>
</feature>
<dbReference type="InterPro" id="IPR008271">
    <property type="entry name" value="Ser/Thr_kinase_AS"/>
</dbReference>
<evidence type="ECO:0000256" key="10">
    <source>
        <dbReference type="ARBA" id="ARBA00051680"/>
    </source>
</evidence>
<feature type="compositionally biased region" description="Low complexity" evidence="12">
    <location>
        <begin position="1238"/>
        <end position="1251"/>
    </location>
</feature>
<dbReference type="PROSITE" id="PS50011">
    <property type="entry name" value="PROTEIN_KINASE_DOM"/>
    <property type="match status" value="1"/>
</dbReference>
<evidence type="ECO:0000256" key="5">
    <source>
        <dbReference type="ARBA" id="ARBA00022741"/>
    </source>
</evidence>
<dbReference type="Gene3D" id="1.10.510.10">
    <property type="entry name" value="Transferase(Phosphotransferase) domain 1"/>
    <property type="match status" value="1"/>
</dbReference>
<dbReference type="EC" id="2.7.12.1" evidence="2"/>
<dbReference type="InterPro" id="IPR011009">
    <property type="entry name" value="Kinase-like_dom_sf"/>
</dbReference>
<feature type="compositionally biased region" description="Basic residues" evidence="12">
    <location>
        <begin position="403"/>
        <end position="415"/>
    </location>
</feature>
<feature type="compositionally biased region" description="Polar residues" evidence="12">
    <location>
        <begin position="657"/>
        <end position="667"/>
    </location>
</feature>
<keyword evidence="15" id="KW-1185">Reference proteome</keyword>
<comment type="catalytic activity">
    <reaction evidence="10">
        <text>L-tyrosyl-[protein] + ATP = O-phospho-L-tyrosyl-[protein] + ADP + H(+)</text>
        <dbReference type="Rhea" id="RHEA:10596"/>
        <dbReference type="Rhea" id="RHEA-COMP:10136"/>
        <dbReference type="Rhea" id="RHEA-COMP:20101"/>
        <dbReference type="ChEBI" id="CHEBI:15378"/>
        <dbReference type="ChEBI" id="CHEBI:30616"/>
        <dbReference type="ChEBI" id="CHEBI:46858"/>
        <dbReference type="ChEBI" id="CHEBI:61978"/>
        <dbReference type="ChEBI" id="CHEBI:456216"/>
        <dbReference type="EC" id="2.7.12.1"/>
    </reaction>
</comment>
<dbReference type="Pfam" id="PF00069">
    <property type="entry name" value="Pkinase"/>
    <property type="match status" value="1"/>
</dbReference>
<protein>
    <recommendedName>
        <fullName evidence="2">dual-specificity kinase</fullName>
        <ecNumber evidence="2">2.7.12.1</ecNumber>
    </recommendedName>
</protein>
<keyword evidence="7 11" id="KW-0067">ATP-binding</keyword>
<feature type="compositionally biased region" description="Basic and acidic residues" evidence="12">
    <location>
        <begin position="717"/>
        <end position="733"/>
    </location>
</feature>
<comment type="caution">
    <text evidence="14">The sequence shown here is derived from an EMBL/GenBank/DDBJ whole genome shotgun (WGS) entry which is preliminary data.</text>
</comment>
<comment type="catalytic activity">
    <reaction evidence="8">
        <text>L-seryl-[protein] + ATP = O-phospho-L-seryl-[protein] + ADP + H(+)</text>
        <dbReference type="Rhea" id="RHEA:17989"/>
        <dbReference type="Rhea" id="RHEA-COMP:9863"/>
        <dbReference type="Rhea" id="RHEA-COMP:11604"/>
        <dbReference type="ChEBI" id="CHEBI:15378"/>
        <dbReference type="ChEBI" id="CHEBI:29999"/>
        <dbReference type="ChEBI" id="CHEBI:30616"/>
        <dbReference type="ChEBI" id="CHEBI:83421"/>
        <dbReference type="ChEBI" id="CHEBI:456216"/>
        <dbReference type="EC" id="2.7.12.1"/>
    </reaction>
</comment>
<feature type="compositionally biased region" description="Polar residues" evidence="12">
    <location>
        <begin position="486"/>
        <end position="496"/>
    </location>
</feature>
<dbReference type="GO" id="GO:0005856">
    <property type="term" value="C:cytoskeleton"/>
    <property type="evidence" value="ECO:0007669"/>
    <property type="project" value="TreeGrafter"/>
</dbReference>
<dbReference type="InterPro" id="IPR017441">
    <property type="entry name" value="Protein_kinase_ATP_BS"/>
</dbReference>
<dbReference type="Gene3D" id="3.30.10.30">
    <property type="entry name" value="DYRK"/>
    <property type="match status" value="1"/>
</dbReference>
<feature type="compositionally biased region" description="Basic residues" evidence="12">
    <location>
        <begin position="644"/>
        <end position="653"/>
    </location>
</feature>
<dbReference type="FunFam" id="1.10.510.10:FF:000112">
    <property type="entry name" value="Putative dual specificity tyrosine-phosphorylation-regulated kinase 2"/>
    <property type="match status" value="1"/>
</dbReference>
<reference evidence="14 15" key="1">
    <citation type="submission" date="2018-06" db="EMBL/GenBank/DDBJ databases">
        <title>Complete Genomes of Monosporascus.</title>
        <authorList>
            <person name="Robinson A.J."/>
            <person name="Natvig D.O."/>
        </authorList>
    </citation>
    <scope>NUCLEOTIDE SEQUENCE [LARGE SCALE GENOMIC DNA]</scope>
    <source>
        <strain evidence="14 15">CBS 110550</strain>
    </source>
</reference>
<gene>
    <name evidence="14" type="ORF">DL764_005386</name>
</gene>
<dbReference type="Gene3D" id="3.30.200.20">
    <property type="entry name" value="Phosphorylase Kinase, domain 1"/>
    <property type="match status" value="1"/>
</dbReference>
<dbReference type="CDD" id="cd14210">
    <property type="entry name" value="PKc_DYRK"/>
    <property type="match status" value="1"/>
</dbReference>
<dbReference type="Proteomes" id="UP000293360">
    <property type="component" value="Unassembled WGS sequence"/>
</dbReference>
<dbReference type="EMBL" id="QJNU01000282">
    <property type="protein sequence ID" value="RYP03103.1"/>
    <property type="molecule type" value="Genomic_DNA"/>
</dbReference>
<dbReference type="InterPro" id="IPR050494">
    <property type="entry name" value="Ser_Thr_dual-spec_kinase"/>
</dbReference>
<feature type="compositionally biased region" description="Polar residues" evidence="12">
    <location>
        <begin position="528"/>
        <end position="558"/>
    </location>
</feature>
<dbReference type="GO" id="GO:0004674">
    <property type="term" value="F:protein serine/threonine kinase activity"/>
    <property type="evidence" value="ECO:0007669"/>
    <property type="project" value="UniProtKB-KW"/>
</dbReference>
<evidence type="ECO:0000313" key="14">
    <source>
        <dbReference type="EMBL" id="RYP03103.1"/>
    </source>
</evidence>